<dbReference type="SUPFAM" id="SSF48452">
    <property type="entry name" value="TPR-like"/>
    <property type="match status" value="1"/>
</dbReference>
<evidence type="ECO:0000256" key="6">
    <source>
        <dbReference type="ARBA" id="ARBA00022892"/>
    </source>
</evidence>
<dbReference type="AlphaFoldDB" id="A0A0L0RXH9"/>
<evidence type="ECO:0008006" key="13">
    <source>
        <dbReference type="Google" id="ProtNLM"/>
    </source>
</evidence>
<dbReference type="Proteomes" id="UP000054350">
    <property type="component" value="Unassembled WGS sequence"/>
</dbReference>
<dbReference type="GO" id="GO:0006890">
    <property type="term" value="P:retrograde vesicle-mediated transport, Golgi to endoplasmic reticulum"/>
    <property type="evidence" value="ECO:0007669"/>
    <property type="project" value="InterPro"/>
</dbReference>
<dbReference type="PANTHER" id="PTHR10805">
    <property type="entry name" value="COATOMER SUBUNIT EPSILON"/>
    <property type="match status" value="1"/>
</dbReference>
<evidence type="ECO:0000256" key="8">
    <source>
        <dbReference type="ARBA" id="ARBA00023034"/>
    </source>
</evidence>
<dbReference type="VEuPathDB" id="FungiDB:AMAG_00966"/>
<keyword evidence="8" id="KW-0333">Golgi apparatus</keyword>
<protein>
    <recommendedName>
        <fullName evidence="13">Coatomer subunit epsilon</fullName>
    </recommendedName>
</protein>
<dbReference type="GO" id="GO:0015031">
    <property type="term" value="P:protein transport"/>
    <property type="evidence" value="ECO:0007669"/>
    <property type="project" value="UniProtKB-KW"/>
</dbReference>
<dbReference type="STRING" id="578462.A0A0L0RXH9"/>
<keyword evidence="10" id="KW-0968">Cytoplasmic vesicle</keyword>
<evidence type="ECO:0000256" key="7">
    <source>
        <dbReference type="ARBA" id="ARBA00022927"/>
    </source>
</evidence>
<dbReference type="GO" id="GO:0006888">
    <property type="term" value="P:endoplasmic reticulum to Golgi vesicle-mediated transport"/>
    <property type="evidence" value="ECO:0007669"/>
    <property type="project" value="TreeGrafter"/>
</dbReference>
<keyword evidence="12" id="KW-1185">Reference proteome</keyword>
<evidence type="ECO:0000256" key="3">
    <source>
        <dbReference type="ARBA" id="ARBA00008827"/>
    </source>
</evidence>
<name>A0A0L0RXH9_ALLM3</name>
<keyword evidence="5" id="KW-0963">Cytoplasm</keyword>
<keyword evidence="7" id="KW-0653">Protein transport</keyword>
<evidence type="ECO:0000256" key="10">
    <source>
        <dbReference type="ARBA" id="ARBA00023329"/>
    </source>
</evidence>
<dbReference type="Gene3D" id="1.25.40.10">
    <property type="entry name" value="Tetratricopeptide repeat domain"/>
    <property type="match status" value="1"/>
</dbReference>
<organism evidence="11 12">
    <name type="scientific">Allomyces macrogynus (strain ATCC 38327)</name>
    <name type="common">Allomyces javanicus var. macrogynus</name>
    <dbReference type="NCBI Taxonomy" id="578462"/>
    <lineage>
        <taxon>Eukaryota</taxon>
        <taxon>Fungi</taxon>
        <taxon>Fungi incertae sedis</taxon>
        <taxon>Blastocladiomycota</taxon>
        <taxon>Blastocladiomycetes</taxon>
        <taxon>Blastocladiales</taxon>
        <taxon>Blastocladiaceae</taxon>
        <taxon>Allomyces</taxon>
    </lineage>
</organism>
<evidence type="ECO:0000313" key="12">
    <source>
        <dbReference type="Proteomes" id="UP000054350"/>
    </source>
</evidence>
<dbReference type="InterPro" id="IPR011990">
    <property type="entry name" value="TPR-like_helical_dom_sf"/>
</dbReference>
<evidence type="ECO:0000256" key="5">
    <source>
        <dbReference type="ARBA" id="ARBA00022490"/>
    </source>
</evidence>
<sequence length="288" mass="30326">MDDNYQARALYAVGHVGKLQELLSVRPSDPERLLLVVRALLNQDRRADALAVLDQASPAGAEFGAARIAAADSPRGETAAALRALLDDPVKAGNVRARVVVGEALLRLDLVEDAIKAAAPGAIDKDIDCAAVLVRAYLKLDRADLARLLADQLSTYPSADSHAITIQVLEGLVHLAQGGAEHVQQAQWIWDELIQTYAASPLLLNLVGATNLVRKQPADAARYFTEAALMDPQDADAAANAAVAAAVAGKENGALLSQLCTQHPGHPLAVALASKADMFDRLAAQYAA</sequence>
<dbReference type="eggNOG" id="KOG3081">
    <property type="taxonomic scope" value="Eukaryota"/>
</dbReference>
<evidence type="ECO:0000256" key="9">
    <source>
        <dbReference type="ARBA" id="ARBA00023136"/>
    </source>
</evidence>
<dbReference type="EMBL" id="GG745328">
    <property type="protein sequence ID" value="KNE55028.1"/>
    <property type="molecule type" value="Genomic_DNA"/>
</dbReference>
<dbReference type="PANTHER" id="PTHR10805:SF0">
    <property type="entry name" value="COATOMER SUBUNIT EPSILON"/>
    <property type="match status" value="1"/>
</dbReference>
<comment type="subcellular location">
    <subcellularLocation>
        <location evidence="2">Cytoplasmic vesicle</location>
        <location evidence="2">COPI-coated vesicle membrane</location>
        <topology evidence="2">Peripheral membrane protein</topology>
        <orientation evidence="2">Cytoplasmic side</orientation>
    </subcellularLocation>
    <subcellularLocation>
        <location evidence="1">Golgi apparatus membrane</location>
        <topology evidence="1">Peripheral membrane protein</topology>
        <orientation evidence="1">Cytoplasmic side</orientation>
    </subcellularLocation>
</comment>
<reference evidence="11 12" key="1">
    <citation type="submission" date="2009-11" db="EMBL/GenBank/DDBJ databases">
        <title>Annotation of Allomyces macrogynus ATCC 38327.</title>
        <authorList>
            <consortium name="The Broad Institute Genome Sequencing Platform"/>
            <person name="Russ C."/>
            <person name="Cuomo C."/>
            <person name="Burger G."/>
            <person name="Gray M.W."/>
            <person name="Holland P.W.H."/>
            <person name="King N."/>
            <person name="Lang F.B.F."/>
            <person name="Roger A.J."/>
            <person name="Ruiz-Trillo I."/>
            <person name="Young S.K."/>
            <person name="Zeng Q."/>
            <person name="Gargeya S."/>
            <person name="Fitzgerald M."/>
            <person name="Haas B."/>
            <person name="Abouelleil A."/>
            <person name="Alvarado L."/>
            <person name="Arachchi H.M."/>
            <person name="Berlin A."/>
            <person name="Chapman S.B."/>
            <person name="Gearin G."/>
            <person name="Goldberg J."/>
            <person name="Griggs A."/>
            <person name="Gujja S."/>
            <person name="Hansen M."/>
            <person name="Heiman D."/>
            <person name="Howarth C."/>
            <person name="Larimer J."/>
            <person name="Lui A."/>
            <person name="MacDonald P.J.P."/>
            <person name="McCowen C."/>
            <person name="Montmayeur A."/>
            <person name="Murphy C."/>
            <person name="Neiman D."/>
            <person name="Pearson M."/>
            <person name="Priest M."/>
            <person name="Roberts A."/>
            <person name="Saif S."/>
            <person name="Shea T."/>
            <person name="Sisk P."/>
            <person name="Stolte C."/>
            <person name="Sykes S."/>
            <person name="Wortman J."/>
            <person name="Nusbaum C."/>
            <person name="Birren B."/>
        </authorList>
    </citation>
    <scope>NUCLEOTIDE SEQUENCE [LARGE SCALE GENOMIC DNA]</scope>
    <source>
        <strain evidence="11 12">ATCC 38327</strain>
    </source>
</reference>
<keyword evidence="4" id="KW-0813">Transport</keyword>
<dbReference type="InterPro" id="IPR006822">
    <property type="entry name" value="Coatomer_esu"/>
</dbReference>
<dbReference type="GO" id="GO:0005198">
    <property type="term" value="F:structural molecule activity"/>
    <property type="evidence" value="ECO:0007669"/>
    <property type="project" value="InterPro"/>
</dbReference>
<evidence type="ECO:0000256" key="2">
    <source>
        <dbReference type="ARBA" id="ARBA00004347"/>
    </source>
</evidence>
<evidence type="ECO:0000313" key="11">
    <source>
        <dbReference type="EMBL" id="KNE55028.1"/>
    </source>
</evidence>
<dbReference type="GO" id="GO:0000139">
    <property type="term" value="C:Golgi membrane"/>
    <property type="evidence" value="ECO:0007669"/>
    <property type="project" value="UniProtKB-SubCell"/>
</dbReference>
<keyword evidence="9" id="KW-0472">Membrane</keyword>
<comment type="similarity">
    <text evidence="3">Belongs to the COPE family.</text>
</comment>
<keyword evidence="6" id="KW-0931">ER-Golgi transport</keyword>
<gene>
    <name evidence="11" type="ORF">AMAG_00966</name>
</gene>
<evidence type="ECO:0000256" key="4">
    <source>
        <dbReference type="ARBA" id="ARBA00022448"/>
    </source>
</evidence>
<dbReference type="OrthoDB" id="310217at2759"/>
<accession>A0A0L0RXH9</accession>
<proteinExistence type="inferred from homology"/>
<reference evidence="12" key="2">
    <citation type="submission" date="2009-11" db="EMBL/GenBank/DDBJ databases">
        <title>The Genome Sequence of Allomyces macrogynus strain ATCC 38327.</title>
        <authorList>
            <consortium name="The Broad Institute Genome Sequencing Platform"/>
            <person name="Russ C."/>
            <person name="Cuomo C."/>
            <person name="Shea T."/>
            <person name="Young S.K."/>
            <person name="Zeng Q."/>
            <person name="Koehrsen M."/>
            <person name="Haas B."/>
            <person name="Borodovsky M."/>
            <person name="Guigo R."/>
            <person name="Alvarado L."/>
            <person name="Berlin A."/>
            <person name="Borenstein D."/>
            <person name="Chen Z."/>
            <person name="Engels R."/>
            <person name="Freedman E."/>
            <person name="Gellesch M."/>
            <person name="Goldberg J."/>
            <person name="Griggs A."/>
            <person name="Gujja S."/>
            <person name="Heiman D."/>
            <person name="Hepburn T."/>
            <person name="Howarth C."/>
            <person name="Jen D."/>
            <person name="Larson L."/>
            <person name="Lewis B."/>
            <person name="Mehta T."/>
            <person name="Park D."/>
            <person name="Pearson M."/>
            <person name="Roberts A."/>
            <person name="Saif S."/>
            <person name="Shenoy N."/>
            <person name="Sisk P."/>
            <person name="Stolte C."/>
            <person name="Sykes S."/>
            <person name="Walk T."/>
            <person name="White J."/>
            <person name="Yandava C."/>
            <person name="Burger G."/>
            <person name="Gray M.W."/>
            <person name="Holland P.W.H."/>
            <person name="King N."/>
            <person name="Lang F.B.F."/>
            <person name="Roger A.J."/>
            <person name="Ruiz-Trillo I."/>
            <person name="Lander E."/>
            <person name="Nusbaum C."/>
        </authorList>
    </citation>
    <scope>NUCLEOTIDE SEQUENCE [LARGE SCALE GENOMIC DNA]</scope>
    <source>
        <strain evidence="12">ATCC 38327</strain>
    </source>
</reference>
<dbReference type="Pfam" id="PF04733">
    <property type="entry name" value="Coatomer_E"/>
    <property type="match status" value="1"/>
</dbReference>
<dbReference type="GO" id="GO:0006891">
    <property type="term" value="P:intra-Golgi vesicle-mediated transport"/>
    <property type="evidence" value="ECO:0007669"/>
    <property type="project" value="TreeGrafter"/>
</dbReference>
<evidence type="ECO:0000256" key="1">
    <source>
        <dbReference type="ARBA" id="ARBA00004255"/>
    </source>
</evidence>
<dbReference type="GO" id="GO:0030126">
    <property type="term" value="C:COPI vesicle coat"/>
    <property type="evidence" value="ECO:0007669"/>
    <property type="project" value="TreeGrafter"/>
</dbReference>